<evidence type="ECO:0000313" key="4">
    <source>
        <dbReference type="Proteomes" id="UP000250043"/>
    </source>
</evidence>
<reference evidence="3 4" key="1">
    <citation type="submission" date="2016-07" db="EMBL/GenBank/DDBJ databases">
        <title>Draft genome of the white-rot fungus Obba rivulosa 3A-2.</title>
        <authorList>
            <consortium name="DOE Joint Genome Institute"/>
            <person name="Miettinen O."/>
            <person name="Riley R."/>
            <person name="Acob R."/>
            <person name="Barry K."/>
            <person name="Cullen D."/>
            <person name="De Vries R."/>
            <person name="Hainaut M."/>
            <person name="Hatakka A."/>
            <person name="Henrissat B."/>
            <person name="Hilden K."/>
            <person name="Kuo R."/>
            <person name="Labutti K."/>
            <person name="Lipzen A."/>
            <person name="Makela M.R."/>
            <person name="Sandor L."/>
            <person name="Spatafora J.W."/>
            <person name="Grigoriev I.V."/>
            <person name="Hibbett D.S."/>
        </authorList>
    </citation>
    <scope>NUCLEOTIDE SEQUENCE [LARGE SCALE GENOMIC DNA]</scope>
    <source>
        <strain evidence="3 4">3A-2</strain>
    </source>
</reference>
<proteinExistence type="predicted"/>
<name>A0A8E2DQ36_9APHY</name>
<dbReference type="Pfam" id="PF20153">
    <property type="entry name" value="DUF6535"/>
    <property type="match status" value="1"/>
</dbReference>
<dbReference type="AlphaFoldDB" id="A0A8E2DQ36"/>
<organism evidence="3 4">
    <name type="scientific">Obba rivulosa</name>
    <dbReference type="NCBI Taxonomy" id="1052685"/>
    <lineage>
        <taxon>Eukaryota</taxon>
        <taxon>Fungi</taxon>
        <taxon>Dikarya</taxon>
        <taxon>Basidiomycota</taxon>
        <taxon>Agaricomycotina</taxon>
        <taxon>Agaricomycetes</taxon>
        <taxon>Polyporales</taxon>
        <taxon>Gelatoporiaceae</taxon>
        <taxon>Obba</taxon>
    </lineage>
</organism>
<keyword evidence="1" id="KW-0812">Transmembrane</keyword>
<sequence>MEPPDEATNKAWASCAKRLKEHDETVARTWKEEIDTLLVFSGLFSAILTAFNVGFYTSLTPTLNPDLNTLILLQISGQLTNLTSSSSSAPSFLSALSASTIDSSPSTASNWINVLWFCSLALSLSTACVGIVVRQWLNHFVSLSVTEPKEGAFIHRLRWDEGIVPWRVPEIMSALP</sequence>
<feature type="transmembrane region" description="Helical" evidence="1">
    <location>
        <begin position="37"/>
        <end position="59"/>
    </location>
</feature>
<feature type="transmembrane region" description="Helical" evidence="1">
    <location>
        <begin position="114"/>
        <end position="133"/>
    </location>
</feature>
<dbReference type="OrthoDB" id="3269725at2759"/>
<evidence type="ECO:0000313" key="3">
    <source>
        <dbReference type="EMBL" id="OCH93724.1"/>
    </source>
</evidence>
<dbReference type="Proteomes" id="UP000250043">
    <property type="component" value="Unassembled WGS sequence"/>
</dbReference>
<dbReference type="EMBL" id="KV722351">
    <property type="protein sequence ID" value="OCH93724.1"/>
    <property type="molecule type" value="Genomic_DNA"/>
</dbReference>
<keyword evidence="1" id="KW-1133">Transmembrane helix</keyword>
<feature type="domain" description="DUF6535" evidence="2">
    <location>
        <begin position="12"/>
        <end position="176"/>
    </location>
</feature>
<accession>A0A8E2DQ36</accession>
<evidence type="ECO:0000256" key="1">
    <source>
        <dbReference type="SAM" id="Phobius"/>
    </source>
</evidence>
<evidence type="ECO:0000259" key="2">
    <source>
        <dbReference type="Pfam" id="PF20153"/>
    </source>
</evidence>
<feature type="non-terminal residue" evidence="3">
    <location>
        <position position="176"/>
    </location>
</feature>
<gene>
    <name evidence="3" type="ORF">OBBRIDRAFT_724122</name>
</gene>
<keyword evidence="1" id="KW-0472">Membrane</keyword>
<protein>
    <recommendedName>
        <fullName evidence="2">DUF6535 domain-containing protein</fullName>
    </recommendedName>
</protein>
<dbReference type="InterPro" id="IPR045338">
    <property type="entry name" value="DUF6535"/>
</dbReference>
<keyword evidence="4" id="KW-1185">Reference proteome</keyword>